<evidence type="ECO:0000313" key="2">
    <source>
        <dbReference type="EMBL" id="GGS22180.1"/>
    </source>
</evidence>
<dbReference type="EMBL" id="BMTL01000040">
    <property type="protein sequence ID" value="GGS22180.1"/>
    <property type="molecule type" value="Genomic_DNA"/>
</dbReference>
<accession>A0A918G7H2</accession>
<name>A0A918G7H2_9ACTN</name>
<gene>
    <name evidence="2" type="ORF">GCM10010269_71300</name>
</gene>
<comment type="caution">
    <text evidence="2">The sequence shown here is derived from an EMBL/GenBank/DDBJ whole genome shotgun (WGS) entry which is preliminary data.</text>
</comment>
<feature type="region of interest" description="Disordered" evidence="1">
    <location>
        <begin position="31"/>
        <end position="66"/>
    </location>
</feature>
<reference evidence="2" key="2">
    <citation type="submission" date="2020-09" db="EMBL/GenBank/DDBJ databases">
        <authorList>
            <person name="Sun Q."/>
            <person name="Ohkuma M."/>
        </authorList>
    </citation>
    <scope>NUCLEOTIDE SEQUENCE</scope>
    <source>
        <strain evidence="2">JCM 4386</strain>
    </source>
</reference>
<proteinExistence type="predicted"/>
<evidence type="ECO:0000256" key="1">
    <source>
        <dbReference type="SAM" id="MobiDB-lite"/>
    </source>
</evidence>
<keyword evidence="3" id="KW-1185">Reference proteome</keyword>
<dbReference type="Proteomes" id="UP000606194">
    <property type="component" value="Unassembled WGS sequence"/>
</dbReference>
<dbReference type="AlphaFoldDB" id="A0A918G7H2"/>
<feature type="compositionally biased region" description="Basic and acidic residues" evidence="1">
    <location>
        <begin position="56"/>
        <end position="66"/>
    </location>
</feature>
<organism evidence="2 3">
    <name type="scientific">Streptomyces humidus</name>
    <dbReference type="NCBI Taxonomy" id="52259"/>
    <lineage>
        <taxon>Bacteria</taxon>
        <taxon>Bacillati</taxon>
        <taxon>Actinomycetota</taxon>
        <taxon>Actinomycetes</taxon>
        <taxon>Kitasatosporales</taxon>
        <taxon>Streptomycetaceae</taxon>
        <taxon>Streptomyces</taxon>
    </lineage>
</organism>
<reference evidence="2" key="1">
    <citation type="journal article" date="2014" name="Int. J. Syst. Evol. Microbiol.">
        <title>Complete genome sequence of Corynebacterium casei LMG S-19264T (=DSM 44701T), isolated from a smear-ripened cheese.</title>
        <authorList>
            <consortium name="US DOE Joint Genome Institute (JGI-PGF)"/>
            <person name="Walter F."/>
            <person name="Albersmeier A."/>
            <person name="Kalinowski J."/>
            <person name="Ruckert C."/>
        </authorList>
    </citation>
    <scope>NUCLEOTIDE SEQUENCE</scope>
    <source>
        <strain evidence="2">JCM 4386</strain>
    </source>
</reference>
<evidence type="ECO:0000313" key="3">
    <source>
        <dbReference type="Proteomes" id="UP000606194"/>
    </source>
</evidence>
<sequence length="66" mass="6738">MTAVASGLQVVKRVRVGMRGTVLASTPVQKRADDARVSAGRAVAGTRPSGGSLPTAERRSCDGTGR</sequence>
<protein>
    <submittedName>
        <fullName evidence="2">Uncharacterized protein</fullName>
    </submittedName>
</protein>